<dbReference type="EMBL" id="SOPX01000001">
    <property type="protein sequence ID" value="TFB33397.1"/>
    <property type="molecule type" value="Genomic_DNA"/>
</dbReference>
<name>A0A497Y4D0_9SPHI</name>
<evidence type="ECO:0000313" key="4">
    <source>
        <dbReference type="Proteomes" id="UP000297429"/>
    </source>
</evidence>
<protein>
    <submittedName>
        <fullName evidence="2">Mobilization protein</fullName>
    </submittedName>
</protein>
<proteinExistence type="predicted"/>
<organism evidence="1 3">
    <name type="scientific">Pedobacter alluvionis</name>
    <dbReference type="NCBI Taxonomy" id="475253"/>
    <lineage>
        <taxon>Bacteria</taxon>
        <taxon>Pseudomonadati</taxon>
        <taxon>Bacteroidota</taxon>
        <taxon>Sphingobacteriia</taxon>
        <taxon>Sphingobacteriales</taxon>
        <taxon>Sphingobacteriaceae</taxon>
        <taxon>Pedobacter</taxon>
    </lineage>
</organism>
<gene>
    <name evidence="1" type="ORF">BCL90_2470</name>
    <name evidence="2" type="ORF">E3V97_04955</name>
</gene>
<dbReference type="Proteomes" id="UP000273898">
    <property type="component" value="Unassembled WGS sequence"/>
</dbReference>
<evidence type="ECO:0000313" key="2">
    <source>
        <dbReference type="EMBL" id="TFB33397.1"/>
    </source>
</evidence>
<evidence type="ECO:0000313" key="3">
    <source>
        <dbReference type="Proteomes" id="UP000273898"/>
    </source>
</evidence>
<reference evidence="1 3" key="1">
    <citation type="submission" date="2018-10" db="EMBL/GenBank/DDBJ databases">
        <title>Genomic Encyclopedia of Archaeal and Bacterial Type Strains, Phase II (KMG-II): from individual species to whole genera.</title>
        <authorList>
            <person name="Goeker M."/>
        </authorList>
    </citation>
    <scope>NUCLEOTIDE SEQUENCE [LARGE SCALE GENOMIC DNA]</scope>
    <source>
        <strain evidence="1 3">DSM 19624</strain>
    </source>
</reference>
<sequence>MPRRKAKDQESILSHPIIVRLTENQFKKLEKIRIESDIKTIGEVVRKILTNRPIKLLHKDISMNQPMEEMALIRKEIKSIGVNINQQTHRFHISQSDTERAFHALKTSETYKSIEPKIDRLISIISKLAEKWLQE</sequence>
<evidence type="ECO:0000313" key="1">
    <source>
        <dbReference type="EMBL" id="RLJ77384.1"/>
    </source>
</evidence>
<dbReference type="RefSeq" id="WP_121284143.1">
    <property type="nucleotide sequence ID" value="NZ_RCCK01000011.1"/>
</dbReference>
<dbReference type="EMBL" id="RCCK01000011">
    <property type="protein sequence ID" value="RLJ77384.1"/>
    <property type="molecule type" value="Genomic_DNA"/>
</dbReference>
<accession>A0A497Y4D0</accession>
<keyword evidence="4" id="KW-1185">Reference proteome</keyword>
<comment type="caution">
    <text evidence="1">The sequence shown here is derived from an EMBL/GenBank/DDBJ whole genome shotgun (WGS) entry which is preliminary data.</text>
</comment>
<reference evidence="2 4" key="2">
    <citation type="submission" date="2019-03" db="EMBL/GenBank/DDBJ databases">
        <authorList>
            <person name="He R.-H."/>
        </authorList>
    </citation>
    <scope>NUCLEOTIDE SEQUENCE [LARGE SCALE GENOMIC DNA]</scope>
    <source>
        <strain evidence="2 4">DSM 19624</strain>
    </source>
</reference>
<dbReference type="Proteomes" id="UP000297429">
    <property type="component" value="Unassembled WGS sequence"/>
</dbReference>
<dbReference type="OrthoDB" id="678846at2"/>
<dbReference type="AlphaFoldDB" id="A0A497Y4D0"/>